<dbReference type="AlphaFoldDB" id="A0A179SMY3"/>
<feature type="region of interest" description="Disordered" evidence="6">
    <location>
        <begin position="26"/>
        <end position="50"/>
    </location>
</feature>
<evidence type="ECO:0000256" key="6">
    <source>
        <dbReference type="SAM" id="MobiDB-lite"/>
    </source>
</evidence>
<dbReference type="PANTHER" id="PTHR43649">
    <property type="entry name" value="ARABINOSE-BINDING PROTEIN-RELATED"/>
    <property type="match status" value="1"/>
</dbReference>
<protein>
    <submittedName>
        <fullName evidence="8">ABC transporter substrate-binding protein</fullName>
    </submittedName>
</protein>
<dbReference type="InterPro" id="IPR006059">
    <property type="entry name" value="SBP"/>
</dbReference>
<name>A0A179SMY3_9BACI</name>
<dbReference type="RefSeq" id="WP_066338430.1">
    <property type="nucleotide sequence ID" value="NZ_LWSG01000043.1"/>
</dbReference>
<keyword evidence="5" id="KW-0449">Lipoprotein</keyword>
<accession>A0A179SMY3</accession>
<dbReference type="SUPFAM" id="SSF53850">
    <property type="entry name" value="Periplasmic binding protein-like II"/>
    <property type="match status" value="1"/>
</dbReference>
<dbReference type="InterPro" id="IPR050490">
    <property type="entry name" value="Bact_solute-bd_prot1"/>
</dbReference>
<dbReference type="CDD" id="cd13580">
    <property type="entry name" value="PBP2_AlgQ_like_1"/>
    <property type="match status" value="1"/>
</dbReference>
<evidence type="ECO:0000256" key="7">
    <source>
        <dbReference type="SAM" id="SignalP"/>
    </source>
</evidence>
<keyword evidence="9" id="KW-1185">Reference proteome</keyword>
<evidence type="ECO:0000256" key="3">
    <source>
        <dbReference type="ARBA" id="ARBA00023136"/>
    </source>
</evidence>
<keyword evidence="3" id="KW-0472">Membrane</keyword>
<dbReference type="Proteomes" id="UP000078534">
    <property type="component" value="Unassembled WGS sequence"/>
</dbReference>
<comment type="caution">
    <text evidence="8">The sequence shown here is derived from an EMBL/GenBank/DDBJ whole genome shotgun (WGS) entry which is preliminary data.</text>
</comment>
<evidence type="ECO:0000256" key="1">
    <source>
        <dbReference type="ARBA" id="ARBA00022475"/>
    </source>
</evidence>
<dbReference type="PROSITE" id="PS51257">
    <property type="entry name" value="PROKAR_LIPOPROTEIN"/>
    <property type="match status" value="1"/>
</dbReference>
<feature type="signal peptide" evidence="7">
    <location>
        <begin position="1"/>
        <end position="21"/>
    </location>
</feature>
<keyword evidence="2 7" id="KW-0732">Signal</keyword>
<sequence length="566" mass="62692">MRNNKQALMVLLAILLLFVTACTNGGSSSEETSQTKETNSENPPDPFGKYNEAVTITVGQEVDPSDTSLPSGDTPLDNQYTRSVKENLNINVEHHFTASPSNYDQKVSLAIASNDLPDAMIVGPVELRQMYEAGQLADLTEVYEQYASPAIKRILESTNGLAKDSVTFDGKMMAIPSVQLQADGVHLLWIRQDWLDKLGLEPPKTVEDLEKVAKAFTEQDPDGNGKADTIGLSGPDTNNKLYANFLESTNNLYGFDGIFSAYNANPGYWVEGEDGKPVYGSTLPETKDALAKLRDMYAKGLIDQEMGVREDSGESVISGDSGMFFAPWWMPYGPITDAINTNPEANWQAYALPLDADGKYSPHMSTPSSRFVVVRKDYEHPEAAMKMLNNLLANEATFDPSKGGPGFYPLRLVFAPSDETEYSVKALREVLAGTKTAEDFKDKPEYKLLVTDAENIKKVKLEPYDKLGIQHWDPKADLGAWTRSYALMVGGSPLVDQEINGVYSQIYGQTKTMESRWVNLKKMEDEVFLKIIMGAAPLDDFDKFVKDWKKQGGDKITDEVKEVVNK</sequence>
<dbReference type="PANTHER" id="PTHR43649:SF33">
    <property type="entry name" value="POLYGALACTURONAN_RHAMNOGALACTURONAN-BINDING PROTEIN YTCQ"/>
    <property type="match status" value="1"/>
</dbReference>
<proteinExistence type="predicted"/>
<evidence type="ECO:0000313" key="8">
    <source>
        <dbReference type="EMBL" id="OAS83056.1"/>
    </source>
</evidence>
<organism evidence="8 9">
    <name type="scientific">Metabacillus litoralis</name>
    <dbReference type="NCBI Taxonomy" id="152268"/>
    <lineage>
        <taxon>Bacteria</taxon>
        <taxon>Bacillati</taxon>
        <taxon>Bacillota</taxon>
        <taxon>Bacilli</taxon>
        <taxon>Bacillales</taxon>
        <taxon>Bacillaceae</taxon>
        <taxon>Metabacillus</taxon>
    </lineage>
</organism>
<gene>
    <name evidence="8" type="ORF">A6K24_10540</name>
</gene>
<evidence type="ECO:0000256" key="5">
    <source>
        <dbReference type="ARBA" id="ARBA00023288"/>
    </source>
</evidence>
<feature type="compositionally biased region" description="Low complexity" evidence="6">
    <location>
        <begin position="26"/>
        <end position="42"/>
    </location>
</feature>
<keyword evidence="4" id="KW-0564">Palmitate</keyword>
<evidence type="ECO:0000256" key="4">
    <source>
        <dbReference type="ARBA" id="ARBA00023139"/>
    </source>
</evidence>
<keyword evidence="1" id="KW-1003">Cell membrane</keyword>
<reference evidence="9" key="1">
    <citation type="submission" date="2016-04" db="EMBL/GenBank/DDBJ databases">
        <authorList>
            <person name="Lyu Z."/>
            <person name="Lyu W."/>
        </authorList>
    </citation>
    <scope>NUCLEOTIDE SEQUENCE [LARGE SCALE GENOMIC DNA]</scope>
    <source>
        <strain evidence="9">C44</strain>
    </source>
</reference>
<dbReference type="Gene3D" id="3.40.190.10">
    <property type="entry name" value="Periplasmic binding protein-like II"/>
    <property type="match status" value="3"/>
</dbReference>
<evidence type="ECO:0000313" key="9">
    <source>
        <dbReference type="Proteomes" id="UP000078534"/>
    </source>
</evidence>
<dbReference type="EMBL" id="LWSG01000043">
    <property type="protein sequence ID" value="OAS83056.1"/>
    <property type="molecule type" value="Genomic_DNA"/>
</dbReference>
<dbReference type="OrthoDB" id="9787283at2"/>
<dbReference type="Pfam" id="PF01547">
    <property type="entry name" value="SBP_bac_1"/>
    <property type="match status" value="1"/>
</dbReference>
<evidence type="ECO:0000256" key="2">
    <source>
        <dbReference type="ARBA" id="ARBA00022729"/>
    </source>
</evidence>
<dbReference type="STRING" id="152268.A6K24_10540"/>
<feature type="chain" id="PRO_5038441404" evidence="7">
    <location>
        <begin position="22"/>
        <end position="566"/>
    </location>
</feature>